<dbReference type="GO" id="GO:0000932">
    <property type="term" value="C:P-body"/>
    <property type="evidence" value="ECO:0007669"/>
    <property type="project" value="TreeGrafter"/>
</dbReference>
<evidence type="ECO:0000259" key="2">
    <source>
        <dbReference type="SMART" id="SM00955"/>
    </source>
</evidence>
<dbReference type="InterPro" id="IPR022966">
    <property type="entry name" value="RNase_II/R_CS"/>
</dbReference>
<dbReference type="SUPFAM" id="SSF50249">
    <property type="entry name" value="Nucleic acid-binding proteins"/>
    <property type="match status" value="1"/>
</dbReference>
<dbReference type="PANTHER" id="PTHR23355:SF9">
    <property type="entry name" value="DIS3-LIKE EXONUCLEASE 2"/>
    <property type="match status" value="1"/>
</dbReference>
<proteinExistence type="evidence at transcript level"/>
<reference evidence="3" key="1">
    <citation type="submission" date="2017-06" db="EMBL/GenBank/DDBJ databases">
        <title>Neoblast-enriched zinc finger protein FIR1 triggers local proliferation in planarians.</title>
        <authorList>
            <person name="Han X."/>
            <person name="Wang C."/>
            <person name="Guo F."/>
            <person name="Jing Q."/>
        </authorList>
    </citation>
    <scope>NUCLEOTIDE SEQUENCE</scope>
</reference>
<name>A0A2Z3D8W2_SCHMD</name>
<dbReference type="GO" id="GO:0003723">
    <property type="term" value="F:RNA binding"/>
    <property type="evidence" value="ECO:0007669"/>
    <property type="project" value="InterPro"/>
</dbReference>
<dbReference type="InterPro" id="IPR012340">
    <property type="entry name" value="NA-bd_OB-fold"/>
</dbReference>
<sequence length="896" mass="102568">MIKSLCHFNVLRSQSNFKKLIVANRKLSIDLYDRIFINYIEKETDAKWLYNDRSNCYVMKVPILGISISILDKVDPKQAENIHIISLLPISEWLFREKFRVLNFNESKFSWYLKNSFPEKNSLIDKPLNSYLFVNFLTKLRPTGRIVSTITDLNSITFIGSLKPMNTHLMFWPYNRGCPEIHIETDKKYSADNQACKIIEWTNHSVPKGKLLFEALPTIYNHSLIFHDKFQQFPNADSTHKQAAVKDLKSAISNLLKVYKLTDEPFSDKDMECVPASAEEFVIPQHERDNRKDFTAECIISIDPDDAKDIDDALHIQAVSGGNYLVGVHIADVSYFIKPDTALDCTALHRASSIYLKHKVIPMLPPILSEHLCSLTPNEDKLAFSIMLLINPDGEIISEKFTKSVIRPKFKLSYKQANALINGDTDSSLATNPHYEKAVESLLILDKLATVIRKRRVDSGALIINKPTVNFTFESKEFDSSNTNDSIPEPNGLQWKILGRSNFLIEEFMLLANQASAKLLFNNFLSSRPNESEIGAFLRKHPSPEKIKKSRWYDSCKRAGFRPESKDLNSIMEVVNQIQETEPHKALGLSFLTYINMNVAEYCCAENCLSFNDPEQEVKIINDPDFPFHHYGLNVPLYTHFTSPIRRYADIVVHRQLSAIIKGENSCGISLSQRLEAAHNCNVSRIANRRMNDNLTSVYMASYLNQVGWRLVKGILINITGNSVIVLLTSSGILHRCELRELAPWASRHVEQKAKKNTPVAVSLTYNSNKEDYSITMDKGFPRYVYRKEDDEKPRVENVDWNKLLVKNHSKSRGKMQIDLVLSKEEEIEGDSTTQEMNCLSQDKREIRYADELFNLTLFEELNFAIYCKDNLLALSVELPFPPISSMLDEDSNRIS</sequence>
<dbReference type="Pfam" id="PF00773">
    <property type="entry name" value="RNB"/>
    <property type="match status" value="1"/>
</dbReference>
<protein>
    <submittedName>
        <fullName evidence="3">DIS3 Like 3'-5' exoribonuclease 2</fullName>
    </submittedName>
</protein>
<dbReference type="EMBL" id="MF411144">
    <property type="protein sequence ID" value="AVQ67921.1"/>
    <property type="molecule type" value="mRNA"/>
</dbReference>
<dbReference type="AlphaFoldDB" id="A0A2Z3D8W2"/>
<dbReference type="SMART" id="SM00955">
    <property type="entry name" value="RNB"/>
    <property type="match status" value="1"/>
</dbReference>
<accession>A0A2Z3D8W2</accession>
<dbReference type="InterPro" id="IPR001900">
    <property type="entry name" value="RNase_II/R"/>
</dbReference>
<dbReference type="InterPro" id="IPR050180">
    <property type="entry name" value="RNR_Ribonuclease"/>
</dbReference>
<evidence type="ECO:0000313" key="3">
    <source>
        <dbReference type="EMBL" id="AVQ67921.1"/>
    </source>
</evidence>
<dbReference type="GO" id="GO:0000175">
    <property type="term" value="F:3'-5'-RNA exonuclease activity"/>
    <property type="evidence" value="ECO:0007669"/>
    <property type="project" value="TreeGrafter"/>
</dbReference>
<organism evidence="3">
    <name type="scientific">Schmidtea mediterranea</name>
    <name type="common">Freshwater planarian flatworm</name>
    <dbReference type="NCBI Taxonomy" id="79327"/>
    <lineage>
        <taxon>Eukaryota</taxon>
        <taxon>Metazoa</taxon>
        <taxon>Spiralia</taxon>
        <taxon>Lophotrochozoa</taxon>
        <taxon>Platyhelminthes</taxon>
        <taxon>Rhabditophora</taxon>
        <taxon>Seriata</taxon>
        <taxon>Tricladida</taxon>
        <taxon>Continenticola</taxon>
        <taxon>Geoplanoidea</taxon>
        <taxon>Dugesiidae</taxon>
        <taxon>Schmidtea</taxon>
    </lineage>
</organism>
<dbReference type="OrthoDB" id="372421at2759"/>
<gene>
    <name evidence="3" type="primary">Dis3l2</name>
</gene>
<feature type="domain" description="RNB" evidence="2">
    <location>
        <begin position="291"/>
        <end position="663"/>
    </location>
</feature>
<evidence type="ECO:0000256" key="1">
    <source>
        <dbReference type="RuleBase" id="RU003901"/>
    </source>
</evidence>
<comment type="similarity">
    <text evidence="1">Belongs to the RNR ribonuclease family.</text>
</comment>
<dbReference type="GO" id="GO:0006402">
    <property type="term" value="P:mRNA catabolic process"/>
    <property type="evidence" value="ECO:0007669"/>
    <property type="project" value="TreeGrafter"/>
</dbReference>
<dbReference type="PANTHER" id="PTHR23355">
    <property type="entry name" value="RIBONUCLEASE"/>
    <property type="match status" value="1"/>
</dbReference>
<dbReference type="PROSITE" id="PS01175">
    <property type="entry name" value="RIBONUCLEASE_II"/>
    <property type="match status" value="1"/>
</dbReference>